<evidence type="ECO:0000313" key="14">
    <source>
        <dbReference type="EMBL" id="PLR81636.1"/>
    </source>
</evidence>
<dbReference type="EMBL" id="PGVD01000076">
    <property type="protein sequence ID" value="PLR89901.1"/>
    <property type="molecule type" value="Genomic_DNA"/>
</dbReference>
<evidence type="ECO:0000256" key="5">
    <source>
        <dbReference type="ARBA" id="ARBA00022723"/>
    </source>
</evidence>
<keyword evidence="10 12" id="KW-0630">Potassium</keyword>
<comment type="catalytic activity">
    <reaction evidence="12">
        <text>D-ribose + ATP = D-ribose 5-phosphate + ADP + H(+)</text>
        <dbReference type="Rhea" id="RHEA:13697"/>
        <dbReference type="ChEBI" id="CHEBI:15378"/>
        <dbReference type="ChEBI" id="CHEBI:30616"/>
        <dbReference type="ChEBI" id="CHEBI:47013"/>
        <dbReference type="ChEBI" id="CHEBI:78346"/>
        <dbReference type="ChEBI" id="CHEBI:456216"/>
        <dbReference type="EC" id="2.7.1.15"/>
    </reaction>
</comment>
<gene>
    <name evidence="12 14" type="primary">rbsK</name>
    <name evidence="14" type="ORF">CU635_14340</name>
    <name evidence="15" type="ORF">CVD25_20795</name>
</gene>
<keyword evidence="4 12" id="KW-0808">Transferase</keyword>
<comment type="function">
    <text evidence="12">Catalyzes the phosphorylation of ribose at O-5 in a reaction requiring ATP and magnesium. The resulting D-ribose-5-phosphate can then be used either for sythesis of nucleotides, histidine, and tryptophan, or as a component of the pentose phosphate pathway.</text>
</comment>
<dbReference type="GO" id="GO:0046872">
    <property type="term" value="F:metal ion binding"/>
    <property type="evidence" value="ECO:0007669"/>
    <property type="project" value="UniProtKB-KW"/>
</dbReference>
<dbReference type="Pfam" id="PF00294">
    <property type="entry name" value="PfkB"/>
    <property type="match status" value="1"/>
</dbReference>
<comment type="similarity">
    <text evidence="12">Belongs to the carbohydrate kinase PfkB family. Ribokinase subfamily.</text>
</comment>
<feature type="binding site" evidence="12">
    <location>
        <position position="140"/>
    </location>
    <ligand>
        <name>substrate</name>
    </ligand>
</feature>
<dbReference type="PROSITE" id="PS00584">
    <property type="entry name" value="PFKB_KINASES_2"/>
    <property type="match status" value="1"/>
</dbReference>
<evidence type="ECO:0000256" key="6">
    <source>
        <dbReference type="ARBA" id="ARBA00022741"/>
    </source>
</evidence>
<feature type="binding site" evidence="12">
    <location>
        <position position="246"/>
    </location>
    <ligand>
        <name>K(+)</name>
        <dbReference type="ChEBI" id="CHEBI:29103"/>
    </ligand>
</feature>
<evidence type="ECO:0000313" key="17">
    <source>
        <dbReference type="Proteomes" id="UP000235114"/>
    </source>
</evidence>
<keyword evidence="6 12" id="KW-0547">Nucleotide-binding</keyword>
<evidence type="ECO:0000256" key="12">
    <source>
        <dbReference type="HAMAP-Rule" id="MF_01987"/>
    </source>
</evidence>
<dbReference type="InterPro" id="IPR011877">
    <property type="entry name" value="Ribokinase"/>
</dbReference>
<keyword evidence="7 12" id="KW-0418">Kinase</keyword>
<dbReference type="Proteomes" id="UP000235114">
    <property type="component" value="Unassembled WGS sequence"/>
</dbReference>
<keyword evidence="9 12" id="KW-0460">Magnesium</keyword>
<feature type="binding site" evidence="12">
    <location>
        <begin position="219"/>
        <end position="224"/>
    </location>
    <ligand>
        <name>ATP</name>
        <dbReference type="ChEBI" id="CHEBI:30616"/>
    </ligand>
</feature>
<dbReference type="EMBL" id="PGVA01000032">
    <property type="protein sequence ID" value="PLR81636.1"/>
    <property type="molecule type" value="Genomic_DNA"/>
</dbReference>
<comment type="activity regulation">
    <text evidence="12">Activated by a monovalent cation that binds near, but not in, the active site. The most likely occupant of the site in vivo is potassium. Ion binding induces a conformational change that may alter substrate affinity.</text>
</comment>
<evidence type="ECO:0000313" key="15">
    <source>
        <dbReference type="EMBL" id="PLR89901.1"/>
    </source>
</evidence>
<accession>A0A2N5GJZ6</accession>
<evidence type="ECO:0000256" key="9">
    <source>
        <dbReference type="ARBA" id="ARBA00022842"/>
    </source>
</evidence>
<dbReference type="Proteomes" id="UP000234951">
    <property type="component" value="Unassembled WGS sequence"/>
</dbReference>
<dbReference type="GO" id="GO:0019303">
    <property type="term" value="P:D-ribose catabolic process"/>
    <property type="evidence" value="ECO:0007669"/>
    <property type="project" value="UniProtKB-UniRule"/>
</dbReference>
<keyword evidence="11 12" id="KW-0119">Carbohydrate metabolism</keyword>
<comment type="subcellular location">
    <subcellularLocation>
        <location evidence="12">Cytoplasm</location>
    </subcellularLocation>
</comment>
<keyword evidence="5 12" id="KW-0479">Metal-binding</keyword>
<dbReference type="RefSeq" id="WP_101578065.1">
    <property type="nucleotide sequence ID" value="NZ_PGVA01000032.1"/>
</dbReference>
<comment type="similarity">
    <text evidence="1">Belongs to the carbohydrate kinase pfkB family.</text>
</comment>
<evidence type="ECO:0000256" key="8">
    <source>
        <dbReference type="ARBA" id="ARBA00022840"/>
    </source>
</evidence>
<evidence type="ECO:0000256" key="10">
    <source>
        <dbReference type="ARBA" id="ARBA00022958"/>
    </source>
</evidence>
<comment type="subunit">
    <text evidence="12">Homodimer.</text>
</comment>
<dbReference type="PANTHER" id="PTHR10584">
    <property type="entry name" value="SUGAR KINASE"/>
    <property type="match status" value="1"/>
</dbReference>
<dbReference type="GO" id="GO:0004747">
    <property type="term" value="F:ribokinase activity"/>
    <property type="evidence" value="ECO:0007669"/>
    <property type="project" value="UniProtKB-UniRule"/>
</dbReference>
<sequence>MKPKITVIGSLNMDLLVKSSRFPNRGETILGESVEYFSGGKGANQAVAASRLGAEVTMIGAVGDDLYGDRLKEILKKDQVDISSIKTVGGESSGLAIILLENADNRIIVIQGANAHCTKEDIDLNQAKIRESDIILIQMEVPLETVNYAVSMAKTFNKTVILNPAPAQELSDDLLQKVDIITPNDTELRLLTNKKTEGYNFNQRIDMLLEKGVQHVVTTIGSEGSVYKAAKQELITFPAYQVPVVDTTGAGDCFNGALAFALGRGDSITDAIKLANKTAALSVSKYGAQSSMPTLDDVREFEKNLNYKK</sequence>
<feature type="binding site" evidence="12">
    <location>
        <begin position="251"/>
        <end position="252"/>
    </location>
    <ligand>
        <name>ATP</name>
        <dbReference type="ChEBI" id="CHEBI:30616"/>
    </ligand>
</feature>
<comment type="pathway">
    <text evidence="12">Carbohydrate metabolism; D-ribose degradation; D-ribose 5-phosphate from beta-D-ribopyranose: step 2/2.</text>
</comment>
<feature type="domain" description="Carbohydrate kinase PfkB" evidence="13">
    <location>
        <begin position="3"/>
        <end position="294"/>
    </location>
</feature>
<comment type="cofactor">
    <cofactor evidence="12">
        <name>Mg(2+)</name>
        <dbReference type="ChEBI" id="CHEBI:18420"/>
    </cofactor>
    <text evidence="12">Requires a divalent cation, most likely magnesium in vivo, as an electrophilic catalyst to aid phosphoryl group transfer. It is the chelate of the metal and the nucleotide that is the actual substrate.</text>
</comment>
<dbReference type="SUPFAM" id="SSF53613">
    <property type="entry name" value="Ribokinase-like"/>
    <property type="match status" value="1"/>
</dbReference>
<dbReference type="InterPro" id="IPR002139">
    <property type="entry name" value="Ribo/fructo_kinase"/>
</dbReference>
<dbReference type="CDD" id="cd01174">
    <property type="entry name" value="ribokinase"/>
    <property type="match status" value="1"/>
</dbReference>
<name>A0A2N5GJZ6_9BACI</name>
<dbReference type="NCBIfam" id="TIGR02152">
    <property type="entry name" value="D_ribokin_bact"/>
    <property type="match status" value="1"/>
</dbReference>
<organism evidence="14 16">
    <name type="scientific">Bacillus canaveralius</name>
    <dbReference type="NCBI Taxonomy" id="1403243"/>
    <lineage>
        <taxon>Bacteria</taxon>
        <taxon>Bacillati</taxon>
        <taxon>Bacillota</taxon>
        <taxon>Bacilli</taxon>
        <taxon>Bacillales</taxon>
        <taxon>Bacillaceae</taxon>
        <taxon>Bacillus</taxon>
    </lineage>
</organism>
<evidence type="ECO:0000256" key="2">
    <source>
        <dbReference type="ARBA" id="ARBA00012035"/>
    </source>
</evidence>
<feature type="binding site" evidence="12">
    <location>
        <position position="184"/>
    </location>
    <ligand>
        <name>ATP</name>
        <dbReference type="ChEBI" id="CHEBI:30616"/>
    </ligand>
</feature>
<evidence type="ECO:0000256" key="1">
    <source>
        <dbReference type="ARBA" id="ARBA00005380"/>
    </source>
</evidence>
<keyword evidence="12" id="KW-0963">Cytoplasm</keyword>
<dbReference type="OrthoDB" id="9775849at2"/>
<feature type="binding site" evidence="12">
    <location>
        <position position="287"/>
    </location>
    <ligand>
        <name>K(+)</name>
        <dbReference type="ChEBI" id="CHEBI:29103"/>
    </ligand>
</feature>
<evidence type="ECO:0000256" key="4">
    <source>
        <dbReference type="ARBA" id="ARBA00022679"/>
    </source>
</evidence>
<dbReference type="GO" id="GO:0005829">
    <property type="term" value="C:cytosol"/>
    <property type="evidence" value="ECO:0007669"/>
    <property type="project" value="TreeGrafter"/>
</dbReference>
<feature type="binding site" evidence="12">
    <location>
        <position position="282"/>
    </location>
    <ligand>
        <name>K(+)</name>
        <dbReference type="ChEBI" id="CHEBI:29103"/>
    </ligand>
</feature>
<evidence type="ECO:0000256" key="11">
    <source>
        <dbReference type="ARBA" id="ARBA00023277"/>
    </source>
</evidence>
<keyword evidence="8 12" id="KW-0067">ATP-binding</keyword>
<dbReference type="InterPro" id="IPR029056">
    <property type="entry name" value="Ribokinase-like"/>
</dbReference>
<dbReference type="InterPro" id="IPR011611">
    <property type="entry name" value="PfkB_dom"/>
</dbReference>
<reference evidence="15 17" key="2">
    <citation type="submission" date="2017-12" db="EMBL/GenBank/DDBJ databases">
        <title>Comparative Functional Genomics of Dry Heat Resistant strains isolated from the Viking Spacecraft.</title>
        <authorList>
            <person name="Seuylemezian A."/>
            <person name="Cooper K."/>
            <person name="Vaishampayan P."/>
        </authorList>
    </citation>
    <scope>NUCLEOTIDE SEQUENCE [LARGE SCALE GENOMIC DNA]</scope>
    <source>
        <strain evidence="15 17">ATCC 29669</strain>
    </source>
</reference>
<proteinExistence type="inferred from homology"/>
<dbReference type="HAMAP" id="MF_01987">
    <property type="entry name" value="Ribokinase"/>
    <property type="match status" value="1"/>
</dbReference>
<protein>
    <recommendedName>
        <fullName evidence="3 12">Ribokinase</fullName>
        <shortName evidence="12">RK</shortName>
        <ecNumber evidence="2 12">2.7.1.15</ecNumber>
    </recommendedName>
</protein>
<comment type="caution">
    <text evidence="14">The sequence shown here is derived from an EMBL/GenBank/DDBJ whole genome shotgun (WGS) entry which is preliminary data.</text>
</comment>
<feature type="binding site" evidence="12">
    <location>
        <position position="252"/>
    </location>
    <ligand>
        <name>substrate</name>
    </ligand>
</feature>
<dbReference type="InterPro" id="IPR002173">
    <property type="entry name" value="Carboh/pur_kinase_PfkB_CS"/>
</dbReference>
<dbReference type="Gene3D" id="3.40.1190.20">
    <property type="match status" value="1"/>
</dbReference>
<dbReference type="GO" id="GO:0005524">
    <property type="term" value="F:ATP binding"/>
    <property type="evidence" value="ECO:0007669"/>
    <property type="project" value="UniProtKB-UniRule"/>
</dbReference>
<reference evidence="14 16" key="1">
    <citation type="submission" date="2017-11" db="EMBL/GenBank/DDBJ databases">
        <title>Comparitive Functional Genomics of Dry Heat Resistant strains isolated from the Viking Spacecraft.</title>
        <authorList>
            <person name="Seuylemezian A."/>
            <person name="Cooper K."/>
            <person name="Vaishampayan P."/>
        </authorList>
    </citation>
    <scope>NUCLEOTIDE SEQUENCE [LARGE SCALE GENOMIC DNA]</scope>
    <source>
        <strain evidence="14 16">M4.6</strain>
    </source>
</reference>
<feature type="binding site" evidence="12">
    <location>
        <position position="291"/>
    </location>
    <ligand>
        <name>K(+)</name>
        <dbReference type="ChEBI" id="CHEBI:29103"/>
    </ligand>
</feature>
<feature type="active site" description="Proton acceptor" evidence="12">
    <location>
        <position position="252"/>
    </location>
</feature>
<feature type="binding site" evidence="12">
    <location>
        <position position="276"/>
    </location>
    <ligand>
        <name>ATP</name>
        <dbReference type="ChEBI" id="CHEBI:30616"/>
    </ligand>
</feature>
<evidence type="ECO:0000256" key="3">
    <source>
        <dbReference type="ARBA" id="ARBA00016943"/>
    </source>
</evidence>
<dbReference type="EC" id="2.7.1.15" evidence="2 12"/>
<evidence type="ECO:0000259" key="13">
    <source>
        <dbReference type="Pfam" id="PF00294"/>
    </source>
</evidence>
<keyword evidence="17" id="KW-1185">Reference proteome</keyword>
<feature type="binding site" evidence="12">
    <location>
        <position position="248"/>
    </location>
    <ligand>
        <name>K(+)</name>
        <dbReference type="ChEBI" id="CHEBI:29103"/>
    </ligand>
</feature>
<evidence type="ECO:0000256" key="7">
    <source>
        <dbReference type="ARBA" id="ARBA00022777"/>
    </source>
</evidence>
<evidence type="ECO:0000313" key="16">
    <source>
        <dbReference type="Proteomes" id="UP000234951"/>
    </source>
</evidence>
<feature type="binding site" evidence="12">
    <location>
        <begin position="40"/>
        <end position="44"/>
    </location>
    <ligand>
        <name>substrate</name>
    </ligand>
</feature>
<feature type="binding site" evidence="12">
    <location>
        <position position="285"/>
    </location>
    <ligand>
        <name>K(+)</name>
        <dbReference type="ChEBI" id="CHEBI:29103"/>
    </ligand>
</feature>
<feature type="binding site" evidence="12">
    <location>
        <begin position="12"/>
        <end position="14"/>
    </location>
    <ligand>
        <name>substrate</name>
    </ligand>
</feature>
<dbReference type="AlphaFoldDB" id="A0A2N5GJZ6"/>
<dbReference type="UniPathway" id="UPA00916">
    <property type="reaction ID" value="UER00889"/>
</dbReference>
<dbReference type="PRINTS" id="PR00990">
    <property type="entry name" value="RIBOKINASE"/>
</dbReference>
<dbReference type="PANTHER" id="PTHR10584:SF166">
    <property type="entry name" value="RIBOKINASE"/>
    <property type="match status" value="1"/>
</dbReference>
<comment type="caution">
    <text evidence="12">Lacks conserved residue(s) required for the propagation of feature annotation.</text>
</comment>